<keyword evidence="3" id="KW-1185">Reference proteome</keyword>
<evidence type="ECO:0000313" key="3">
    <source>
        <dbReference type="Proteomes" id="UP000059680"/>
    </source>
</evidence>
<accession>A0A0P0WU31</accession>
<feature type="compositionally biased region" description="Basic and acidic residues" evidence="1">
    <location>
        <begin position="17"/>
        <end position="31"/>
    </location>
</feature>
<dbReference type="EMBL" id="AP014962">
    <property type="protein sequence ID" value="BAS96835.1"/>
    <property type="molecule type" value="Genomic_DNA"/>
</dbReference>
<dbReference type="Proteomes" id="UP000059680">
    <property type="component" value="Chromosome 6"/>
</dbReference>
<dbReference type="AlphaFoldDB" id="A0A0P0WU31"/>
<proteinExistence type="predicted"/>
<sequence>MAAVMLRALGNGAPDVTGERRGRDGERRDDERDGPDDERGDFLCGKCVMPRMPLSCCCMITTTMPPMNPVIAGRDMKSIRIPGLAANTDRYIYQ</sequence>
<name>A0A0P0WU31_ORYSJ</name>
<reference evidence="2 3" key="2">
    <citation type="journal article" date="2013" name="Plant Cell Physiol.">
        <title>Rice Annotation Project Database (RAP-DB): an integrative and interactive database for rice genomics.</title>
        <authorList>
            <person name="Sakai H."/>
            <person name="Lee S.S."/>
            <person name="Tanaka T."/>
            <person name="Numa H."/>
            <person name="Kim J."/>
            <person name="Kawahara Y."/>
            <person name="Wakimoto H."/>
            <person name="Yang C.C."/>
            <person name="Iwamoto M."/>
            <person name="Abe T."/>
            <person name="Yamada Y."/>
            <person name="Muto A."/>
            <person name="Inokuchi H."/>
            <person name="Ikemura T."/>
            <person name="Matsumoto T."/>
            <person name="Sasaki T."/>
            <person name="Itoh T."/>
        </authorList>
    </citation>
    <scope>NUCLEOTIDE SEQUENCE [LARGE SCALE GENOMIC DNA]</scope>
    <source>
        <strain evidence="3">cv. Nipponbare</strain>
    </source>
</reference>
<dbReference type="PaxDb" id="39947-A0A0P0WU31"/>
<gene>
    <name evidence="2" type="ordered locus">Os06g0221450</name>
    <name evidence="2" type="ORF">OSNPB_060221450</name>
</gene>
<evidence type="ECO:0000256" key="1">
    <source>
        <dbReference type="SAM" id="MobiDB-lite"/>
    </source>
</evidence>
<reference evidence="3" key="1">
    <citation type="journal article" date="2005" name="Nature">
        <title>The map-based sequence of the rice genome.</title>
        <authorList>
            <consortium name="International rice genome sequencing project (IRGSP)"/>
            <person name="Matsumoto T."/>
            <person name="Wu J."/>
            <person name="Kanamori H."/>
            <person name="Katayose Y."/>
            <person name="Fujisawa M."/>
            <person name="Namiki N."/>
            <person name="Mizuno H."/>
            <person name="Yamamoto K."/>
            <person name="Antonio B.A."/>
            <person name="Baba T."/>
            <person name="Sakata K."/>
            <person name="Nagamura Y."/>
            <person name="Aoki H."/>
            <person name="Arikawa K."/>
            <person name="Arita K."/>
            <person name="Bito T."/>
            <person name="Chiden Y."/>
            <person name="Fujitsuka N."/>
            <person name="Fukunaka R."/>
            <person name="Hamada M."/>
            <person name="Harada C."/>
            <person name="Hayashi A."/>
            <person name="Hijishita S."/>
            <person name="Honda M."/>
            <person name="Hosokawa S."/>
            <person name="Ichikawa Y."/>
            <person name="Idonuma A."/>
            <person name="Iijima M."/>
            <person name="Ikeda M."/>
            <person name="Ikeno M."/>
            <person name="Ito K."/>
            <person name="Ito S."/>
            <person name="Ito T."/>
            <person name="Ito Y."/>
            <person name="Ito Y."/>
            <person name="Iwabuchi A."/>
            <person name="Kamiya K."/>
            <person name="Karasawa W."/>
            <person name="Kurita K."/>
            <person name="Katagiri S."/>
            <person name="Kikuta A."/>
            <person name="Kobayashi H."/>
            <person name="Kobayashi N."/>
            <person name="Machita K."/>
            <person name="Maehara T."/>
            <person name="Masukawa M."/>
            <person name="Mizubayashi T."/>
            <person name="Mukai Y."/>
            <person name="Nagasaki H."/>
            <person name="Nagata Y."/>
            <person name="Naito S."/>
            <person name="Nakashima M."/>
            <person name="Nakama Y."/>
            <person name="Nakamichi Y."/>
            <person name="Nakamura M."/>
            <person name="Meguro A."/>
            <person name="Negishi M."/>
            <person name="Ohta I."/>
            <person name="Ohta T."/>
            <person name="Okamoto M."/>
            <person name="Ono N."/>
            <person name="Saji S."/>
            <person name="Sakaguchi M."/>
            <person name="Sakai K."/>
            <person name="Shibata M."/>
            <person name="Shimokawa T."/>
            <person name="Song J."/>
            <person name="Takazaki Y."/>
            <person name="Terasawa K."/>
            <person name="Tsugane M."/>
            <person name="Tsuji K."/>
            <person name="Ueda S."/>
            <person name="Waki K."/>
            <person name="Yamagata H."/>
            <person name="Yamamoto M."/>
            <person name="Yamamoto S."/>
            <person name="Yamane H."/>
            <person name="Yoshiki S."/>
            <person name="Yoshihara R."/>
            <person name="Yukawa K."/>
            <person name="Zhong H."/>
            <person name="Yano M."/>
            <person name="Yuan Q."/>
            <person name="Ouyang S."/>
            <person name="Liu J."/>
            <person name="Jones K.M."/>
            <person name="Gansberger K."/>
            <person name="Moffat K."/>
            <person name="Hill J."/>
            <person name="Bera J."/>
            <person name="Fadrosh D."/>
            <person name="Jin S."/>
            <person name="Johri S."/>
            <person name="Kim M."/>
            <person name="Overton L."/>
            <person name="Reardon M."/>
            <person name="Tsitrin T."/>
            <person name="Vuong H."/>
            <person name="Weaver B."/>
            <person name="Ciecko A."/>
            <person name="Tallon L."/>
            <person name="Jackson J."/>
            <person name="Pai G."/>
            <person name="Aken S.V."/>
            <person name="Utterback T."/>
            <person name="Reidmuller S."/>
            <person name="Feldblyum T."/>
            <person name="Hsiao J."/>
            <person name="Zismann V."/>
            <person name="Iobst S."/>
            <person name="de Vazeille A.R."/>
            <person name="Buell C.R."/>
            <person name="Ying K."/>
            <person name="Li Y."/>
            <person name="Lu T."/>
            <person name="Huang Y."/>
            <person name="Zhao Q."/>
            <person name="Feng Q."/>
            <person name="Zhang L."/>
            <person name="Zhu J."/>
            <person name="Weng Q."/>
            <person name="Mu J."/>
            <person name="Lu Y."/>
            <person name="Fan D."/>
            <person name="Liu Y."/>
            <person name="Guan J."/>
            <person name="Zhang Y."/>
            <person name="Yu S."/>
            <person name="Liu X."/>
            <person name="Zhang Y."/>
            <person name="Hong G."/>
            <person name="Han B."/>
            <person name="Choisne N."/>
            <person name="Demange N."/>
            <person name="Orjeda G."/>
            <person name="Samain S."/>
            <person name="Cattolico L."/>
            <person name="Pelletier E."/>
            <person name="Couloux A."/>
            <person name="Segurens B."/>
            <person name="Wincker P."/>
            <person name="D'Hont A."/>
            <person name="Scarpelli C."/>
            <person name="Weissenbach J."/>
            <person name="Salanoubat M."/>
            <person name="Quetier F."/>
            <person name="Yu Y."/>
            <person name="Kim H.R."/>
            <person name="Rambo T."/>
            <person name="Currie J."/>
            <person name="Collura K."/>
            <person name="Luo M."/>
            <person name="Yang T."/>
            <person name="Ammiraju J.S.S."/>
            <person name="Engler F."/>
            <person name="Soderlund C."/>
            <person name="Wing R.A."/>
            <person name="Palmer L.E."/>
            <person name="de la Bastide M."/>
            <person name="Spiegel L."/>
            <person name="Nascimento L."/>
            <person name="Zutavern T."/>
            <person name="O'Shaughnessy A."/>
            <person name="Dike S."/>
            <person name="Dedhia N."/>
            <person name="Preston R."/>
            <person name="Balija V."/>
            <person name="McCombie W.R."/>
            <person name="Chow T."/>
            <person name="Chen H."/>
            <person name="Chung M."/>
            <person name="Chen C."/>
            <person name="Shaw J."/>
            <person name="Wu H."/>
            <person name="Hsiao K."/>
            <person name="Chao Y."/>
            <person name="Chu M."/>
            <person name="Cheng C."/>
            <person name="Hour A."/>
            <person name="Lee P."/>
            <person name="Lin S."/>
            <person name="Lin Y."/>
            <person name="Liou J."/>
            <person name="Liu S."/>
            <person name="Hsing Y."/>
            <person name="Raghuvanshi S."/>
            <person name="Mohanty A."/>
            <person name="Bharti A.K."/>
            <person name="Gaur A."/>
            <person name="Gupta V."/>
            <person name="Kumar D."/>
            <person name="Ravi V."/>
            <person name="Vij S."/>
            <person name="Kapur A."/>
            <person name="Khurana P."/>
            <person name="Khurana P."/>
            <person name="Khurana J.P."/>
            <person name="Tyagi A.K."/>
            <person name="Gaikwad K."/>
            <person name="Singh A."/>
            <person name="Dalal V."/>
            <person name="Srivastava S."/>
            <person name="Dixit A."/>
            <person name="Pal A.K."/>
            <person name="Ghazi I.A."/>
            <person name="Yadav M."/>
            <person name="Pandit A."/>
            <person name="Bhargava A."/>
            <person name="Sureshbabu K."/>
            <person name="Batra K."/>
            <person name="Sharma T.R."/>
            <person name="Mohapatra T."/>
            <person name="Singh N.K."/>
            <person name="Messing J."/>
            <person name="Nelson A.B."/>
            <person name="Fuks G."/>
            <person name="Kavchok S."/>
            <person name="Keizer G."/>
            <person name="Linton E."/>
            <person name="Llaca V."/>
            <person name="Song R."/>
            <person name="Tanyolac B."/>
            <person name="Young S."/>
            <person name="Ho-Il K."/>
            <person name="Hahn J.H."/>
            <person name="Sangsakoo G."/>
            <person name="Vanavichit A."/>
            <person name="de Mattos Luiz.A.T."/>
            <person name="Zimmer P.D."/>
            <person name="Malone G."/>
            <person name="Dellagostin O."/>
            <person name="de Oliveira A.C."/>
            <person name="Bevan M."/>
            <person name="Bancroft I."/>
            <person name="Minx P."/>
            <person name="Cordum H."/>
            <person name="Wilson R."/>
            <person name="Cheng Z."/>
            <person name="Jin W."/>
            <person name="Jiang J."/>
            <person name="Leong S.A."/>
            <person name="Iwama H."/>
            <person name="Gojobori T."/>
            <person name="Itoh T."/>
            <person name="Niimura Y."/>
            <person name="Fujii Y."/>
            <person name="Habara T."/>
            <person name="Sakai H."/>
            <person name="Sato Y."/>
            <person name="Wilson G."/>
            <person name="Kumar K."/>
            <person name="McCouch S."/>
            <person name="Juretic N."/>
            <person name="Hoen D."/>
            <person name="Wright S."/>
            <person name="Bruskiewich R."/>
            <person name="Bureau T."/>
            <person name="Miyao A."/>
            <person name="Hirochika H."/>
            <person name="Nishikawa T."/>
            <person name="Kadowaki K."/>
            <person name="Sugiura M."/>
            <person name="Burr B."/>
            <person name="Sasaki T."/>
        </authorList>
    </citation>
    <scope>NUCLEOTIDE SEQUENCE [LARGE SCALE GENOMIC DNA]</scope>
    <source>
        <strain evidence="3">cv. Nipponbare</strain>
    </source>
</reference>
<dbReference type="InParanoid" id="A0A0P0WU31"/>
<protein>
    <submittedName>
        <fullName evidence="2">Os06g0221450 protein</fullName>
    </submittedName>
</protein>
<evidence type="ECO:0000313" key="2">
    <source>
        <dbReference type="EMBL" id="BAS96835.1"/>
    </source>
</evidence>
<feature type="region of interest" description="Disordered" evidence="1">
    <location>
        <begin position="1"/>
        <end position="40"/>
    </location>
</feature>
<reference evidence="2 3" key="3">
    <citation type="journal article" date="2013" name="Rice">
        <title>Improvement of the Oryza sativa Nipponbare reference genome using next generation sequence and optical map data.</title>
        <authorList>
            <person name="Kawahara Y."/>
            <person name="de la Bastide M."/>
            <person name="Hamilton J.P."/>
            <person name="Kanamori H."/>
            <person name="McCombie W.R."/>
            <person name="Ouyang S."/>
            <person name="Schwartz D.C."/>
            <person name="Tanaka T."/>
            <person name="Wu J."/>
            <person name="Zhou S."/>
            <person name="Childs K.L."/>
            <person name="Davidson R.M."/>
            <person name="Lin H."/>
            <person name="Quesada-Ocampo L."/>
            <person name="Vaillancourt B."/>
            <person name="Sakai H."/>
            <person name="Lee S.S."/>
            <person name="Kim J."/>
            <person name="Numa H."/>
            <person name="Itoh T."/>
            <person name="Buell C.R."/>
            <person name="Matsumoto T."/>
        </authorList>
    </citation>
    <scope>NUCLEOTIDE SEQUENCE [LARGE SCALE GENOMIC DNA]</scope>
    <source>
        <strain evidence="3">cv. Nipponbare</strain>
    </source>
</reference>
<organism evidence="2 3">
    <name type="scientific">Oryza sativa subsp. japonica</name>
    <name type="common">Rice</name>
    <dbReference type="NCBI Taxonomy" id="39947"/>
    <lineage>
        <taxon>Eukaryota</taxon>
        <taxon>Viridiplantae</taxon>
        <taxon>Streptophyta</taxon>
        <taxon>Embryophyta</taxon>
        <taxon>Tracheophyta</taxon>
        <taxon>Spermatophyta</taxon>
        <taxon>Magnoliopsida</taxon>
        <taxon>Liliopsida</taxon>
        <taxon>Poales</taxon>
        <taxon>Poaceae</taxon>
        <taxon>BOP clade</taxon>
        <taxon>Oryzoideae</taxon>
        <taxon>Oryzeae</taxon>
        <taxon>Oryzinae</taxon>
        <taxon>Oryza</taxon>
        <taxon>Oryza sativa</taxon>
    </lineage>
</organism>